<feature type="transmembrane region" description="Helical" evidence="8">
    <location>
        <begin position="61"/>
        <end position="83"/>
    </location>
</feature>
<evidence type="ECO:0000256" key="7">
    <source>
        <dbReference type="ARBA" id="ARBA00023136"/>
    </source>
</evidence>
<dbReference type="GO" id="GO:0055085">
    <property type="term" value="P:transmembrane transport"/>
    <property type="evidence" value="ECO:0007669"/>
    <property type="project" value="InterPro"/>
</dbReference>
<proteinExistence type="inferred from homology"/>
<keyword evidence="6 8" id="KW-1133">Transmembrane helix</keyword>
<evidence type="ECO:0000256" key="2">
    <source>
        <dbReference type="ARBA" id="ARBA00007069"/>
    </source>
</evidence>
<evidence type="ECO:0000256" key="4">
    <source>
        <dbReference type="ARBA" id="ARBA00022475"/>
    </source>
</evidence>
<evidence type="ECO:0000256" key="6">
    <source>
        <dbReference type="ARBA" id="ARBA00022989"/>
    </source>
</evidence>
<evidence type="ECO:0000256" key="8">
    <source>
        <dbReference type="RuleBase" id="RU363032"/>
    </source>
</evidence>
<evidence type="ECO:0000313" key="10">
    <source>
        <dbReference type="EMBL" id="RQT14954.1"/>
    </source>
</evidence>
<keyword evidence="3 8" id="KW-0813">Transport</keyword>
<dbReference type="CDD" id="cd06261">
    <property type="entry name" value="TM_PBP2"/>
    <property type="match status" value="1"/>
</dbReference>
<keyword evidence="7 8" id="KW-0472">Membrane</keyword>
<feature type="domain" description="ABC transmembrane type-1" evidence="9">
    <location>
        <begin position="60"/>
        <end position="264"/>
    </location>
</feature>
<evidence type="ECO:0000256" key="3">
    <source>
        <dbReference type="ARBA" id="ARBA00022448"/>
    </source>
</evidence>
<organism evidence="10 11">
    <name type="scientific">Burkholderia contaminans</name>
    <dbReference type="NCBI Taxonomy" id="488447"/>
    <lineage>
        <taxon>Bacteria</taxon>
        <taxon>Pseudomonadati</taxon>
        <taxon>Pseudomonadota</taxon>
        <taxon>Betaproteobacteria</taxon>
        <taxon>Burkholderiales</taxon>
        <taxon>Burkholderiaceae</taxon>
        <taxon>Burkholderia</taxon>
        <taxon>Burkholderia cepacia complex</taxon>
    </lineage>
</organism>
<reference evidence="10 11" key="1">
    <citation type="submission" date="2018-08" db="EMBL/GenBank/DDBJ databases">
        <title>Comparative analysis of Burkholderia isolates from Puerto Rico.</title>
        <authorList>
            <person name="Hall C."/>
            <person name="Sahl J."/>
            <person name="Wagner D."/>
        </authorList>
    </citation>
    <scope>NUCLEOTIDE SEQUENCE [LARGE SCALE GENOMIC DNA]</scope>
    <source>
        <strain evidence="10 11">Bp9025</strain>
    </source>
</reference>
<dbReference type="Proteomes" id="UP000277921">
    <property type="component" value="Unassembled WGS sequence"/>
</dbReference>
<sequence>MSVSMNRRELAGYLAPVTMLMVFALAVPLALTVYRSVGGTNLSGDAYVNLFQSRLFIRSTWTTLEISLLSTVVSMTLGYPIALHLSRLSDRWRSIFMILVLLPFWTSILVKSYALIVVLGDSGLVNSTLVFLGLPKVAMMFNRIGVLVGMSSYQIPFVIFPLLANLLAQDANLRKSAAVMGASDLRIFWKITFPLSLPGLFAGGVMCFVLAMGSFITPALLGGRKDMMVSNLIDFYTREALDWATASAIAVILFIASAALLWVMGRVRRNSALI</sequence>
<dbReference type="InterPro" id="IPR000515">
    <property type="entry name" value="MetI-like"/>
</dbReference>
<accession>A0A3N8PTM9</accession>
<dbReference type="GO" id="GO:0005886">
    <property type="term" value="C:plasma membrane"/>
    <property type="evidence" value="ECO:0007669"/>
    <property type="project" value="UniProtKB-SubCell"/>
</dbReference>
<dbReference type="InterPro" id="IPR035906">
    <property type="entry name" value="MetI-like_sf"/>
</dbReference>
<feature type="transmembrane region" description="Helical" evidence="8">
    <location>
        <begin position="187"/>
        <end position="220"/>
    </location>
</feature>
<dbReference type="Pfam" id="PF00528">
    <property type="entry name" value="BPD_transp_1"/>
    <property type="match status" value="1"/>
</dbReference>
<dbReference type="PANTHER" id="PTHR42929">
    <property type="entry name" value="INNER MEMBRANE ABC TRANSPORTER PERMEASE PROTEIN YDCU-RELATED-RELATED"/>
    <property type="match status" value="1"/>
</dbReference>
<feature type="transmembrane region" description="Helical" evidence="8">
    <location>
        <begin position="140"/>
        <end position="167"/>
    </location>
</feature>
<dbReference type="SUPFAM" id="SSF161098">
    <property type="entry name" value="MetI-like"/>
    <property type="match status" value="1"/>
</dbReference>
<evidence type="ECO:0000259" key="9">
    <source>
        <dbReference type="PROSITE" id="PS50928"/>
    </source>
</evidence>
<feature type="transmembrane region" description="Helical" evidence="8">
    <location>
        <begin position="12"/>
        <end position="34"/>
    </location>
</feature>
<comment type="subcellular location">
    <subcellularLocation>
        <location evidence="1 8">Cell membrane</location>
        <topology evidence="1 8">Multi-pass membrane protein</topology>
    </subcellularLocation>
</comment>
<dbReference type="PANTHER" id="PTHR42929:SF5">
    <property type="entry name" value="ABC TRANSPORTER PERMEASE PROTEIN"/>
    <property type="match status" value="1"/>
</dbReference>
<evidence type="ECO:0000313" key="11">
    <source>
        <dbReference type="Proteomes" id="UP000277921"/>
    </source>
</evidence>
<comment type="caution">
    <text evidence="10">The sequence shown here is derived from an EMBL/GenBank/DDBJ whole genome shotgun (WGS) entry which is preliminary data.</text>
</comment>
<dbReference type="AlphaFoldDB" id="A0A3N8PTM9"/>
<evidence type="ECO:0000256" key="1">
    <source>
        <dbReference type="ARBA" id="ARBA00004651"/>
    </source>
</evidence>
<dbReference type="EMBL" id="QTQV01000009">
    <property type="protein sequence ID" value="RQT14954.1"/>
    <property type="molecule type" value="Genomic_DNA"/>
</dbReference>
<name>A0A3N8PTM9_9BURK</name>
<evidence type="ECO:0000256" key="5">
    <source>
        <dbReference type="ARBA" id="ARBA00022692"/>
    </source>
</evidence>
<keyword evidence="4" id="KW-1003">Cell membrane</keyword>
<dbReference type="RefSeq" id="WP_124580045.1">
    <property type="nucleotide sequence ID" value="NZ_QTQV01000009.1"/>
</dbReference>
<comment type="similarity">
    <text evidence="2">Belongs to the binding-protein-dependent transport system permease family. CysTW subfamily.</text>
</comment>
<protein>
    <submittedName>
        <fullName evidence="10">ABC transporter permease</fullName>
    </submittedName>
</protein>
<feature type="transmembrane region" description="Helical" evidence="8">
    <location>
        <begin position="240"/>
        <end position="263"/>
    </location>
</feature>
<gene>
    <name evidence="10" type="ORF">DF051_17560</name>
</gene>
<dbReference type="PROSITE" id="PS50928">
    <property type="entry name" value="ABC_TM1"/>
    <property type="match status" value="1"/>
</dbReference>
<feature type="transmembrane region" description="Helical" evidence="8">
    <location>
        <begin position="95"/>
        <end position="120"/>
    </location>
</feature>
<dbReference type="Gene3D" id="1.10.3720.10">
    <property type="entry name" value="MetI-like"/>
    <property type="match status" value="1"/>
</dbReference>
<keyword evidence="5 8" id="KW-0812">Transmembrane</keyword>